<reference evidence="1" key="1">
    <citation type="submission" date="2025-08" db="UniProtKB">
        <authorList>
            <consortium name="Ensembl"/>
        </authorList>
    </citation>
    <scope>IDENTIFICATION</scope>
</reference>
<evidence type="ECO:0000313" key="2">
    <source>
        <dbReference type="Proteomes" id="UP000694551"/>
    </source>
</evidence>
<accession>A0A8D0KS56</accession>
<organism evidence="1 2">
    <name type="scientific">Strix occidentalis caurina</name>
    <name type="common">northern spotted owl</name>
    <dbReference type="NCBI Taxonomy" id="311401"/>
    <lineage>
        <taxon>Eukaryota</taxon>
        <taxon>Metazoa</taxon>
        <taxon>Chordata</taxon>
        <taxon>Craniata</taxon>
        <taxon>Vertebrata</taxon>
        <taxon>Euteleostomi</taxon>
        <taxon>Archelosauria</taxon>
        <taxon>Archosauria</taxon>
        <taxon>Dinosauria</taxon>
        <taxon>Saurischia</taxon>
        <taxon>Theropoda</taxon>
        <taxon>Coelurosauria</taxon>
        <taxon>Aves</taxon>
        <taxon>Neognathae</taxon>
        <taxon>Neoaves</taxon>
        <taxon>Telluraves</taxon>
        <taxon>Strigiformes</taxon>
        <taxon>Strigidae</taxon>
        <taxon>Strix</taxon>
    </lineage>
</organism>
<proteinExistence type="predicted"/>
<evidence type="ECO:0000313" key="1">
    <source>
        <dbReference type="Ensembl" id="ENSSOCP00000004754.1"/>
    </source>
</evidence>
<sequence length="82" mass="8947">MAIHKELLELDLYSLSGVSEKASEKEVRAAGREPSRAAKCVLDNISLCLFMCLQKGKLLVCLPKIQLLEVGLGTALFHKSSC</sequence>
<dbReference type="Ensembl" id="ENSSOCT00000004892.1">
    <property type="protein sequence ID" value="ENSSOCP00000004754.1"/>
    <property type="gene ID" value="ENSSOCG00000003687.1"/>
</dbReference>
<keyword evidence="2" id="KW-1185">Reference proteome</keyword>
<dbReference type="Proteomes" id="UP000694551">
    <property type="component" value="Unplaced"/>
</dbReference>
<protein>
    <submittedName>
        <fullName evidence="1">Uncharacterized protein</fullName>
    </submittedName>
</protein>
<reference evidence="1" key="2">
    <citation type="submission" date="2025-09" db="UniProtKB">
        <authorList>
            <consortium name="Ensembl"/>
        </authorList>
    </citation>
    <scope>IDENTIFICATION</scope>
</reference>
<name>A0A8D0KS56_STROC</name>
<dbReference type="AlphaFoldDB" id="A0A8D0KS56"/>